<dbReference type="EMBL" id="AZIM01004352">
    <property type="protein sequence ID" value="ETE60836.1"/>
    <property type="molecule type" value="Genomic_DNA"/>
</dbReference>
<proteinExistence type="predicted"/>
<name>V8NFT4_OPHHA</name>
<dbReference type="AlphaFoldDB" id="V8NFT4"/>
<evidence type="ECO:0000313" key="2">
    <source>
        <dbReference type="EMBL" id="ETE60836.1"/>
    </source>
</evidence>
<organism evidence="2 3">
    <name type="scientific">Ophiophagus hannah</name>
    <name type="common">King cobra</name>
    <name type="synonym">Naja hannah</name>
    <dbReference type="NCBI Taxonomy" id="8665"/>
    <lineage>
        <taxon>Eukaryota</taxon>
        <taxon>Metazoa</taxon>
        <taxon>Chordata</taxon>
        <taxon>Craniata</taxon>
        <taxon>Vertebrata</taxon>
        <taxon>Euteleostomi</taxon>
        <taxon>Lepidosauria</taxon>
        <taxon>Squamata</taxon>
        <taxon>Bifurcata</taxon>
        <taxon>Unidentata</taxon>
        <taxon>Episquamata</taxon>
        <taxon>Toxicofera</taxon>
        <taxon>Serpentes</taxon>
        <taxon>Colubroidea</taxon>
        <taxon>Elapidae</taxon>
        <taxon>Elapinae</taxon>
        <taxon>Ophiophagus</taxon>
    </lineage>
</organism>
<gene>
    <name evidence="2" type="primary">PCOTH</name>
    <name evidence="2" type="ORF">L345_13419</name>
</gene>
<evidence type="ECO:0000313" key="3">
    <source>
        <dbReference type="Proteomes" id="UP000018936"/>
    </source>
</evidence>
<comment type="caution">
    <text evidence="2">The sequence shown here is derived from an EMBL/GenBank/DDBJ whole genome shotgun (WGS) entry which is preliminary data.</text>
</comment>
<keyword evidence="3" id="KW-1185">Reference proteome</keyword>
<dbReference type="Proteomes" id="UP000018936">
    <property type="component" value="Unassembled WGS sequence"/>
</dbReference>
<evidence type="ECO:0000256" key="1">
    <source>
        <dbReference type="SAM" id="MobiDB-lite"/>
    </source>
</evidence>
<feature type="region of interest" description="Disordered" evidence="1">
    <location>
        <begin position="1"/>
        <end position="23"/>
    </location>
</feature>
<accession>V8NFT4</accession>
<protein>
    <submittedName>
        <fullName evidence="2">Protein PCOTH</fullName>
    </submittedName>
</protein>
<sequence>MERKPPMPGRLLQKEGDGHRGCTGSWTCWEVTDTGKGASMVAWKKALISIKALALTFCPLAPAEPGAPWGPGSPFSPLEPCGPG</sequence>
<feature type="non-terminal residue" evidence="2">
    <location>
        <position position="1"/>
    </location>
</feature>
<reference evidence="2 3" key="1">
    <citation type="journal article" date="2013" name="Proc. Natl. Acad. Sci. U.S.A.">
        <title>The king cobra genome reveals dynamic gene evolution and adaptation in the snake venom system.</title>
        <authorList>
            <person name="Vonk F.J."/>
            <person name="Casewell N.R."/>
            <person name="Henkel C.V."/>
            <person name="Heimberg A.M."/>
            <person name="Jansen H.J."/>
            <person name="McCleary R.J."/>
            <person name="Kerkkamp H.M."/>
            <person name="Vos R.A."/>
            <person name="Guerreiro I."/>
            <person name="Calvete J.J."/>
            <person name="Wuster W."/>
            <person name="Woods A.E."/>
            <person name="Logan J.M."/>
            <person name="Harrison R.A."/>
            <person name="Castoe T.A."/>
            <person name="de Koning A.P."/>
            <person name="Pollock D.D."/>
            <person name="Yandell M."/>
            <person name="Calderon D."/>
            <person name="Renjifo C."/>
            <person name="Currier R.B."/>
            <person name="Salgado D."/>
            <person name="Pla D."/>
            <person name="Sanz L."/>
            <person name="Hyder A.S."/>
            <person name="Ribeiro J.M."/>
            <person name="Arntzen J.W."/>
            <person name="van den Thillart G.E."/>
            <person name="Boetzer M."/>
            <person name="Pirovano W."/>
            <person name="Dirks R.P."/>
            <person name="Spaink H.P."/>
            <person name="Duboule D."/>
            <person name="McGlinn E."/>
            <person name="Kini R.M."/>
            <person name="Richardson M.K."/>
        </authorList>
    </citation>
    <scope>NUCLEOTIDE SEQUENCE</scope>
    <source>
        <tissue evidence="2">Blood</tissue>
    </source>
</reference>